<dbReference type="InterPro" id="IPR000595">
    <property type="entry name" value="cNMP-bd_dom"/>
</dbReference>
<keyword evidence="1" id="KW-0805">Transcription regulation</keyword>
<dbReference type="InterPro" id="IPR036390">
    <property type="entry name" value="WH_DNA-bd_sf"/>
</dbReference>
<proteinExistence type="predicted"/>
<keyword evidence="3" id="KW-0804">Transcription</keyword>
<dbReference type="InterPro" id="IPR014710">
    <property type="entry name" value="RmlC-like_jellyroll"/>
</dbReference>
<dbReference type="AlphaFoldDB" id="A0A919AWL2"/>
<dbReference type="Proteomes" id="UP000630923">
    <property type="component" value="Unassembled WGS sequence"/>
</dbReference>
<dbReference type="Pfam" id="PF00027">
    <property type="entry name" value="cNMP_binding"/>
    <property type="match status" value="1"/>
</dbReference>
<dbReference type="GO" id="GO:0005829">
    <property type="term" value="C:cytosol"/>
    <property type="evidence" value="ECO:0007669"/>
    <property type="project" value="TreeGrafter"/>
</dbReference>
<dbReference type="SUPFAM" id="SSF46785">
    <property type="entry name" value="Winged helix' DNA-binding domain"/>
    <property type="match status" value="1"/>
</dbReference>
<reference evidence="6" key="1">
    <citation type="journal article" date="2014" name="Int. J. Syst. Evol. Microbiol.">
        <title>Complete genome sequence of Corynebacterium casei LMG S-19264T (=DSM 44701T), isolated from a smear-ripened cheese.</title>
        <authorList>
            <consortium name="US DOE Joint Genome Institute (JGI-PGF)"/>
            <person name="Walter F."/>
            <person name="Albersmeier A."/>
            <person name="Kalinowski J."/>
            <person name="Ruckert C."/>
        </authorList>
    </citation>
    <scope>NUCLEOTIDE SEQUENCE</scope>
    <source>
        <strain evidence="6">KCTC 42590</strain>
    </source>
</reference>
<dbReference type="InterPro" id="IPR018490">
    <property type="entry name" value="cNMP-bd_dom_sf"/>
</dbReference>
<reference evidence="6" key="2">
    <citation type="submission" date="2020-09" db="EMBL/GenBank/DDBJ databases">
        <authorList>
            <person name="Sun Q."/>
            <person name="Kim S."/>
        </authorList>
    </citation>
    <scope>NUCLEOTIDE SEQUENCE</scope>
    <source>
        <strain evidence="6">KCTC 42590</strain>
    </source>
</reference>
<dbReference type="PROSITE" id="PS00042">
    <property type="entry name" value="HTH_CRP_1"/>
    <property type="match status" value="1"/>
</dbReference>
<evidence type="ECO:0000313" key="6">
    <source>
        <dbReference type="EMBL" id="GHF26588.1"/>
    </source>
</evidence>
<evidence type="ECO:0000259" key="4">
    <source>
        <dbReference type="PROSITE" id="PS50042"/>
    </source>
</evidence>
<dbReference type="PANTHER" id="PTHR24567">
    <property type="entry name" value="CRP FAMILY TRANSCRIPTIONAL REGULATORY PROTEIN"/>
    <property type="match status" value="1"/>
</dbReference>
<evidence type="ECO:0000256" key="1">
    <source>
        <dbReference type="ARBA" id="ARBA00023015"/>
    </source>
</evidence>
<dbReference type="CDD" id="cd00038">
    <property type="entry name" value="CAP_ED"/>
    <property type="match status" value="1"/>
</dbReference>
<gene>
    <name evidence="6" type="primary">fixK</name>
    <name evidence="6" type="ORF">GCM10017044_21980</name>
</gene>
<feature type="domain" description="HTH crp-type" evidence="5">
    <location>
        <begin position="133"/>
        <end position="207"/>
    </location>
</feature>
<evidence type="ECO:0000256" key="2">
    <source>
        <dbReference type="ARBA" id="ARBA00023125"/>
    </source>
</evidence>
<evidence type="ECO:0000256" key="3">
    <source>
        <dbReference type="ARBA" id="ARBA00023163"/>
    </source>
</evidence>
<dbReference type="CDD" id="cd00092">
    <property type="entry name" value="HTH_CRP"/>
    <property type="match status" value="1"/>
</dbReference>
<dbReference type="PRINTS" id="PR00034">
    <property type="entry name" value="HTHCRP"/>
</dbReference>
<dbReference type="SUPFAM" id="SSF51206">
    <property type="entry name" value="cAMP-binding domain-like"/>
    <property type="match status" value="1"/>
</dbReference>
<dbReference type="GO" id="GO:0003677">
    <property type="term" value="F:DNA binding"/>
    <property type="evidence" value="ECO:0007669"/>
    <property type="project" value="UniProtKB-KW"/>
</dbReference>
<dbReference type="InterPro" id="IPR050397">
    <property type="entry name" value="Env_Response_Regulators"/>
</dbReference>
<keyword evidence="7" id="KW-1185">Reference proteome</keyword>
<dbReference type="Pfam" id="PF13545">
    <property type="entry name" value="HTH_Crp_2"/>
    <property type="match status" value="1"/>
</dbReference>
<dbReference type="FunFam" id="1.10.10.10:FF:000028">
    <property type="entry name" value="Fumarate/nitrate reduction transcriptional regulator Fnr"/>
    <property type="match status" value="1"/>
</dbReference>
<dbReference type="InterPro" id="IPR012318">
    <property type="entry name" value="HTH_CRP"/>
</dbReference>
<name>A0A919AWL2_9PROT</name>
<accession>A0A919AWL2</accession>
<dbReference type="SMART" id="SM00100">
    <property type="entry name" value="cNMP"/>
    <property type="match status" value="1"/>
</dbReference>
<dbReference type="SMART" id="SM00419">
    <property type="entry name" value="HTH_CRP"/>
    <property type="match status" value="1"/>
</dbReference>
<dbReference type="GO" id="GO:0003700">
    <property type="term" value="F:DNA-binding transcription factor activity"/>
    <property type="evidence" value="ECO:0007669"/>
    <property type="project" value="InterPro"/>
</dbReference>
<dbReference type="Gene3D" id="2.60.120.10">
    <property type="entry name" value="Jelly Rolls"/>
    <property type="match status" value="1"/>
</dbReference>
<dbReference type="EMBL" id="BNCI01000002">
    <property type="protein sequence ID" value="GHF26588.1"/>
    <property type="molecule type" value="Genomic_DNA"/>
</dbReference>
<feature type="domain" description="Cyclic nucleotide-binding" evidence="4">
    <location>
        <begin position="2"/>
        <end position="71"/>
    </location>
</feature>
<dbReference type="PROSITE" id="PS50042">
    <property type="entry name" value="CNMP_BINDING_3"/>
    <property type="match status" value="1"/>
</dbReference>
<sequence>MLCAGLDDEFLPALNAISSKVTLEKGENLFIEGDRSTYVYNVIEGFLRLSRLGQDGRRQVLGFLTTGDYLGHTSRSEYTLSAEALSDLKVCRFRREDLQGLLSTYPRFERQFHHMTAGLLDDMLDLVFTIGRKNALERVASFLVYQMDRKSVSDTMPGSIWLPMTRADIADFLGLTLETVSRAFSRMKKNGVISIDHAHTINILDRGRLIDLSEGNG</sequence>
<protein>
    <submittedName>
        <fullName evidence="6">Nitrogen fixation regulation protein FixK</fullName>
    </submittedName>
</protein>
<evidence type="ECO:0000259" key="5">
    <source>
        <dbReference type="PROSITE" id="PS51063"/>
    </source>
</evidence>
<organism evidence="6 7">
    <name type="scientific">Kordiimonas sediminis</name>
    <dbReference type="NCBI Taxonomy" id="1735581"/>
    <lineage>
        <taxon>Bacteria</taxon>
        <taxon>Pseudomonadati</taxon>
        <taxon>Pseudomonadota</taxon>
        <taxon>Alphaproteobacteria</taxon>
        <taxon>Kordiimonadales</taxon>
        <taxon>Kordiimonadaceae</taxon>
        <taxon>Kordiimonas</taxon>
    </lineage>
</organism>
<keyword evidence="2" id="KW-0238">DNA-binding</keyword>
<dbReference type="InterPro" id="IPR036388">
    <property type="entry name" value="WH-like_DNA-bd_sf"/>
</dbReference>
<dbReference type="Gene3D" id="1.10.10.10">
    <property type="entry name" value="Winged helix-like DNA-binding domain superfamily/Winged helix DNA-binding domain"/>
    <property type="match status" value="1"/>
</dbReference>
<evidence type="ECO:0000313" key="7">
    <source>
        <dbReference type="Proteomes" id="UP000630923"/>
    </source>
</evidence>
<comment type="caution">
    <text evidence="6">The sequence shown here is derived from an EMBL/GenBank/DDBJ whole genome shotgun (WGS) entry which is preliminary data.</text>
</comment>
<dbReference type="PROSITE" id="PS51063">
    <property type="entry name" value="HTH_CRP_2"/>
    <property type="match status" value="1"/>
</dbReference>
<dbReference type="InterPro" id="IPR018335">
    <property type="entry name" value="Tscrpt_reg_HTH_Crp-type_CS"/>
</dbReference>
<dbReference type="PANTHER" id="PTHR24567:SF75">
    <property type="entry name" value="FUMARATE AND NITRATE REDUCTION REGULATORY PROTEIN"/>
    <property type="match status" value="1"/>
</dbReference>